<evidence type="ECO:0000313" key="2">
    <source>
        <dbReference type="EMBL" id="RWZ59628.1"/>
    </source>
</evidence>
<dbReference type="EMBL" id="RZNC01000004">
    <property type="protein sequence ID" value="RWZ59628.1"/>
    <property type="molecule type" value="Genomic_DNA"/>
</dbReference>
<keyword evidence="3" id="KW-1185">Reference proteome</keyword>
<comment type="caution">
    <text evidence="2">The sequence shown here is derived from an EMBL/GenBank/DDBJ whole genome shotgun (WGS) entry which is preliminary data.</text>
</comment>
<keyword evidence="1" id="KW-0732">Signal</keyword>
<protein>
    <submittedName>
        <fullName evidence="2">Uncharacterized protein</fullName>
    </submittedName>
</protein>
<organism evidence="2 3">
    <name type="scientific">Labedella populi</name>
    <dbReference type="NCBI Taxonomy" id="2498850"/>
    <lineage>
        <taxon>Bacteria</taxon>
        <taxon>Bacillati</taxon>
        <taxon>Actinomycetota</taxon>
        <taxon>Actinomycetes</taxon>
        <taxon>Micrococcales</taxon>
        <taxon>Microbacteriaceae</taxon>
        <taxon>Labedella</taxon>
    </lineage>
</organism>
<accession>A0A444Q6U7</accession>
<proteinExistence type="predicted"/>
<evidence type="ECO:0000313" key="3">
    <source>
        <dbReference type="Proteomes" id="UP000288603"/>
    </source>
</evidence>
<dbReference type="AlphaFoldDB" id="A0A444Q6U7"/>
<sequence>MWAVIAAAAGCAAEILSLAFAGAKFIAMVTKATKILNGLKAAKKFYNQLGGTMTKVIDKLKKYVKKKSSLKKKEIDALEGLFRAGGKILINAIGIGTCWSLVTASY</sequence>
<name>A0A444Q6U7_9MICO</name>
<gene>
    <name evidence="2" type="ORF">ELQ92_12440</name>
</gene>
<evidence type="ECO:0000256" key="1">
    <source>
        <dbReference type="SAM" id="SignalP"/>
    </source>
</evidence>
<reference evidence="2 3" key="1">
    <citation type="submission" date="2018-12" db="EMBL/GenBank/DDBJ databases">
        <authorList>
            <person name="Li F."/>
        </authorList>
    </citation>
    <scope>NUCLEOTIDE SEQUENCE [LARGE SCALE GENOMIC DNA]</scope>
    <source>
        <strain evidence="2 3">8H24J-4-2</strain>
    </source>
</reference>
<feature type="signal peptide" evidence="1">
    <location>
        <begin position="1"/>
        <end position="21"/>
    </location>
</feature>
<feature type="chain" id="PRO_5038786882" evidence="1">
    <location>
        <begin position="22"/>
        <end position="106"/>
    </location>
</feature>
<dbReference type="Proteomes" id="UP000288603">
    <property type="component" value="Unassembled WGS sequence"/>
</dbReference>